<dbReference type="EMBL" id="CM023471">
    <property type="protein sequence ID" value="KAH7964723.1"/>
    <property type="molecule type" value="Genomic_DNA"/>
</dbReference>
<evidence type="ECO:0000313" key="1">
    <source>
        <dbReference type="EMBL" id="KAH7964723.1"/>
    </source>
</evidence>
<protein>
    <submittedName>
        <fullName evidence="1">Uncharacterized protein</fullName>
    </submittedName>
</protein>
<sequence>MEAVVAVHVGAGFHAPEKLPDYRRVCAAACRRAVGVLERSDGSALEAVAGAVAVLEDDPLTNAGFGSNLTACGRVECDASVMDGRTLGFGAVGALPRVANPVLVAEALCRAQQAGPLSLGRTPPCFLVGEGALRWAREHVLPNVERMPEALVSTCVRRRYIKLKRRLDHCATEEALVRKSPLGPVTPKREADDEPWMVKLDAANERSTDTTSKGCSSSDSDPPQLDTVGAVCMDRRGNVAAAVSSGGIWLKHTGRVGQAAVYGCGCWAENADGDGGCAVAVSSSGCGEHLIRSALVRQCARTLRHSNDDGPVVTLDACFRRDFLQSPFLNDTNERLAGILALRWDPQCGSGDLLWAHTTRSMCYGYMMTGGSRPIFDCSEMPDTMVAGSKVMLGGTPIGTRRFDEADL</sequence>
<reference evidence="1" key="1">
    <citation type="submission" date="2020-05" db="EMBL/GenBank/DDBJ databases">
        <title>Large-scale comparative analyses of tick genomes elucidate their genetic diversity and vector capacities.</title>
        <authorList>
            <person name="Jia N."/>
            <person name="Wang J."/>
            <person name="Shi W."/>
            <person name="Du L."/>
            <person name="Sun Y."/>
            <person name="Zhan W."/>
            <person name="Jiang J."/>
            <person name="Wang Q."/>
            <person name="Zhang B."/>
            <person name="Ji P."/>
            <person name="Sakyi L.B."/>
            <person name="Cui X."/>
            <person name="Yuan T."/>
            <person name="Jiang B."/>
            <person name="Yang W."/>
            <person name="Lam T.T.-Y."/>
            <person name="Chang Q."/>
            <person name="Ding S."/>
            <person name="Wang X."/>
            <person name="Zhu J."/>
            <person name="Ruan X."/>
            <person name="Zhao L."/>
            <person name="Wei J."/>
            <person name="Que T."/>
            <person name="Du C."/>
            <person name="Cheng J."/>
            <person name="Dai P."/>
            <person name="Han X."/>
            <person name="Huang E."/>
            <person name="Gao Y."/>
            <person name="Liu J."/>
            <person name="Shao H."/>
            <person name="Ye R."/>
            <person name="Li L."/>
            <person name="Wei W."/>
            <person name="Wang X."/>
            <person name="Wang C."/>
            <person name="Yang T."/>
            <person name="Huo Q."/>
            <person name="Li W."/>
            <person name="Guo W."/>
            <person name="Chen H."/>
            <person name="Zhou L."/>
            <person name="Ni X."/>
            <person name="Tian J."/>
            <person name="Zhou Y."/>
            <person name="Sheng Y."/>
            <person name="Liu T."/>
            <person name="Pan Y."/>
            <person name="Xia L."/>
            <person name="Li J."/>
            <person name="Zhao F."/>
            <person name="Cao W."/>
        </authorList>
    </citation>
    <scope>NUCLEOTIDE SEQUENCE</scope>
    <source>
        <strain evidence="1">Dsil-2018</strain>
    </source>
</reference>
<name>A0ACB8D9L8_DERSI</name>
<accession>A0ACB8D9L8</accession>
<proteinExistence type="predicted"/>
<evidence type="ECO:0000313" key="2">
    <source>
        <dbReference type="Proteomes" id="UP000821865"/>
    </source>
</evidence>
<comment type="caution">
    <text evidence="1">The sequence shown here is derived from an EMBL/GenBank/DDBJ whole genome shotgun (WGS) entry which is preliminary data.</text>
</comment>
<gene>
    <name evidence="1" type="ORF">HPB49_001011</name>
</gene>
<dbReference type="Proteomes" id="UP000821865">
    <property type="component" value="Chromosome 2"/>
</dbReference>
<organism evidence="1 2">
    <name type="scientific">Dermacentor silvarum</name>
    <name type="common">Tick</name>
    <dbReference type="NCBI Taxonomy" id="543639"/>
    <lineage>
        <taxon>Eukaryota</taxon>
        <taxon>Metazoa</taxon>
        <taxon>Ecdysozoa</taxon>
        <taxon>Arthropoda</taxon>
        <taxon>Chelicerata</taxon>
        <taxon>Arachnida</taxon>
        <taxon>Acari</taxon>
        <taxon>Parasitiformes</taxon>
        <taxon>Ixodida</taxon>
        <taxon>Ixodoidea</taxon>
        <taxon>Ixodidae</taxon>
        <taxon>Rhipicephalinae</taxon>
        <taxon>Dermacentor</taxon>
    </lineage>
</organism>
<keyword evidence="2" id="KW-1185">Reference proteome</keyword>